<dbReference type="Proteomes" id="UP000199087">
    <property type="component" value="Unassembled WGS sequence"/>
</dbReference>
<keyword evidence="2" id="KW-1185">Reference proteome</keyword>
<reference evidence="2" key="1">
    <citation type="submission" date="2015-05" db="EMBL/GenBank/DDBJ databases">
        <authorList>
            <person name="Urmite Genomes"/>
        </authorList>
    </citation>
    <scope>NUCLEOTIDE SEQUENCE [LARGE SCALE GENOMIC DNA]</scope>
    <source>
        <strain evidence="2">LF1</strain>
    </source>
</reference>
<gene>
    <name evidence="1" type="ORF">BN000_04839</name>
</gene>
<evidence type="ECO:0000313" key="1">
    <source>
        <dbReference type="EMBL" id="CRK84789.1"/>
    </source>
</evidence>
<dbReference type="AlphaFoldDB" id="A0A0U1P3C7"/>
<proteinExistence type="predicted"/>
<name>A0A0U1P3C7_9BACI</name>
<evidence type="ECO:0000313" key="2">
    <source>
        <dbReference type="Proteomes" id="UP000199087"/>
    </source>
</evidence>
<organism evidence="1 2">
    <name type="scientific">Neobacillus massiliamazoniensis</name>
    <dbReference type="NCBI Taxonomy" id="1499688"/>
    <lineage>
        <taxon>Bacteria</taxon>
        <taxon>Bacillati</taxon>
        <taxon>Bacillota</taxon>
        <taxon>Bacilli</taxon>
        <taxon>Bacillales</taxon>
        <taxon>Bacillaceae</taxon>
        <taxon>Neobacillus</taxon>
    </lineage>
</organism>
<dbReference type="EMBL" id="CVRB01000005">
    <property type="protein sequence ID" value="CRK84789.1"/>
    <property type="molecule type" value="Genomic_DNA"/>
</dbReference>
<accession>A0A0U1P3C7</accession>
<dbReference type="STRING" id="1499688.BN000_04839"/>
<sequence length="36" mass="4071">MKRNWKVGDLAKLSGGTIRTREYGTNAMLDELGKLF</sequence>
<protein>
    <submittedName>
        <fullName evidence="1">Uncharacterized protein</fullName>
    </submittedName>
</protein>